<comment type="function">
    <text evidence="9">Component of the NuA4 histone acetyltransferase complex which is involved in transcriptional activation of selected genes principally by acetylation of nucleosomal histone H4 and H2A. The NuA4 complex is also involved in DNA repair.</text>
</comment>
<feature type="region of interest" description="Disordered" evidence="11">
    <location>
        <begin position="111"/>
        <end position="212"/>
    </location>
</feature>
<evidence type="ECO:0000256" key="6">
    <source>
        <dbReference type="ARBA" id="ARBA00023054"/>
    </source>
</evidence>
<evidence type="ECO:0000256" key="9">
    <source>
        <dbReference type="RuleBase" id="RU368022"/>
    </source>
</evidence>
<dbReference type="EMBL" id="MU854341">
    <property type="protein sequence ID" value="KAK4042404.1"/>
    <property type="molecule type" value="Genomic_DNA"/>
</dbReference>
<feature type="compositionally biased region" description="Polar residues" evidence="11">
    <location>
        <begin position="134"/>
        <end position="151"/>
    </location>
</feature>
<keyword evidence="4 9" id="KW-0156">Chromatin regulator</keyword>
<comment type="similarity">
    <text evidence="2 9">Belongs to the EAF6 family.</text>
</comment>
<evidence type="ECO:0000256" key="3">
    <source>
        <dbReference type="ARBA" id="ARBA00018504"/>
    </source>
</evidence>
<name>A0AAN6PNJ8_9PEZI</name>
<dbReference type="GO" id="GO:0005634">
    <property type="term" value="C:nucleus"/>
    <property type="evidence" value="ECO:0007669"/>
    <property type="project" value="UniProtKB-SubCell"/>
</dbReference>
<keyword evidence="9" id="KW-0234">DNA repair</keyword>
<proteinExistence type="inferred from homology"/>
<comment type="subunit">
    <text evidence="9">Component of the NuA4 histone acetyltransferase complex.</text>
</comment>
<comment type="caution">
    <text evidence="12">The sequence shown here is derived from an EMBL/GenBank/DDBJ whole genome shotgun (WGS) entry which is preliminary data.</text>
</comment>
<evidence type="ECO:0000256" key="4">
    <source>
        <dbReference type="ARBA" id="ARBA00022853"/>
    </source>
</evidence>
<dbReference type="InterPro" id="IPR015418">
    <property type="entry name" value="Eaf6"/>
</dbReference>
<dbReference type="GO" id="GO:0035267">
    <property type="term" value="C:NuA4 histone acetyltransferase complex"/>
    <property type="evidence" value="ECO:0007669"/>
    <property type="project" value="UniProtKB-UniRule"/>
</dbReference>
<comment type="subcellular location">
    <subcellularLocation>
        <location evidence="1 9">Nucleus</location>
    </subcellularLocation>
</comment>
<evidence type="ECO:0000313" key="13">
    <source>
        <dbReference type="Proteomes" id="UP001303115"/>
    </source>
</evidence>
<accession>A0AAN6PNJ8</accession>
<keyword evidence="8 9" id="KW-0539">Nucleus</keyword>
<feature type="coiled-coil region" evidence="10">
    <location>
        <begin position="43"/>
        <end position="77"/>
    </location>
</feature>
<gene>
    <name evidence="12" type="ORF">C8A01DRAFT_44538</name>
</gene>
<keyword evidence="9" id="KW-0227">DNA damage</keyword>
<dbReference type="Pfam" id="PF09340">
    <property type="entry name" value="NuA4"/>
    <property type="match status" value="1"/>
</dbReference>
<evidence type="ECO:0000256" key="8">
    <source>
        <dbReference type="ARBA" id="ARBA00023242"/>
    </source>
</evidence>
<organism evidence="12 13">
    <name type="scientific">Parachaetomium inaequale</name>
    <dbReference type="NCBI Taxonomy" id="2588326"/>
    <lineage>
        <taxon>Eukaryota</taxon>
        <taxon>Fungi</taxon>
        <taxon>Dikarya</taxon>
        <taxon>Ascomycota</taxon>
        <taxon>Pezizomycotina</taxon>
        <taxon>Sordariomycetes</taxon>
        <taxon>Sordariomycetidae</taxon>
        <taxon>Sordariales</taxon>
        <taxon>Chaetomiaceae</taxon>
        <taxon>Parachaetomium</taxon>
    </lineage>
</organism>
<evidence type="ECO:0000256" key="10">
    <source>
        <dbReference type="SAM" id="Coils"/>
    </source>
</evidence>
<dbReference type="GO" id="GO:0006281">
    <property type="term" value="P:DNA repair"/>
    <property type="evidence" value="ECO:0007669"/>
    <property type="project" value="UniProtKB-UniRule"/>
</dbReference>
<feature type="compositionally biased region" description="Gly residues" evidence="11">
    <location>
        <begin position="15"/>
        <end position="28"/>
    </location>
</feature>
<keyword evidence="7 9" id="KW-0804">Transcription</keyword>
<sequence>MAAENPGGAKSAGAGVNGTGGGAGGGTGDANTASSSAAGIPFYEKQRQYLKDLIAKKRALEKKLAATEDHIAAKESDYLEATPSGNIVIGFDNYVKGGASAAAAAQRRRTGLAADQNRVFSRSSVSYNPAAATDAQTPASTPGPTPLSSSFGGNGPSGAPTPTGSAAGGGRANTSKKSKKNTPAAAAAAEDSETDGGGREAKKARTSFGARK</sequence>
<dbReference type="AlphaFoldDB" id="A0AAN6PNJ8"/>
<evidence type="ECO:0000256" key="7">
    <source>
        <dbReference type="ARBA" id="ARBA00023163"/>
    </source>
</evidence>
<dbReference type="PANTHER" id="PTHR13476">
    <property type="entry name" value="CHROMATIN MODIFICATION-RELATED PROTEIN MEAF6"/>
    <property type="match status" value="1"/>
</dbReference>
<evidence type="ECO:0000256" key="5">
    <source>
        <dbReference type="ARBA" id="ARBA00023015"/>
    </source>
</evidence>
<keyword evidence="13" id="KW-1185">Reference proteome</keyword>
<evidence type="ECO:0000256" key="11">
    <source>
        <dbReference type="SAM" id="MobiDB-lite"/>
    </source>
</evidence>
<reference evidence="13" key="1">
    <citation type="journal article" date="2023" name="Mol. Phylogenet. Evol.">
        <title>Genome-scale phylogeny and comparative genomics of the fungal order Sordariales.</title>
        <authorList>
            <person name="Hensen N."/>
            <person name="Bonometti L."/>
            <person name="Westerberg I."/>
            <person name="Brannstrom I.O."/>
            <person name="Guillou S."/>
            <person name="Cros-Aarteil S."/>
            <person name="Calhoun S."/>
            <person name="Haridas S."/>
            <person name="Kuo A."/>
            <person name="Mondo S."/>
            <person name="Pangilinan J."/>
            <person name="Riley R."/>
            <person name="LaButti K."/>
            <person name="Andreopoulos B."/>
            <person name="Lipzen A."/>
            <person name="Chen C."/>
            <person name="Yan M."/>
            <person name="Daum C."/>
            <person name="Ng V."/>
            <person name="Clum A."/>
            <person name="Steindorff A."/>
            <person name="Ohm R.A."/>
            <person name="Martin F."/>
            <person name="Silar P."/>
            <person name="Natvig D.O."/>
            <person name="Lalanne C."/>
            <person name="Gautier V."/>
            <person name="Ament-Velasquez S.L."/>
            <person name="Kruys A."/>
            <person name="Hutchinson M.I."/>
            <person name="Powell A.J."/>
            <person name="Barry K."/>
            <person name="Miller A.N."/>
            <person name="Grigoriev I.V."/>
            <person name="Debuchy R."/>
            <person name="Gladieux P."/>
            <person name="Hiltunen Thoren M."/>
            <person name="Johannesson H."/>
        </authorList>
    </citation>
    <scope>NUCLEOTIDE SEQUENCE [LARGE SCALE GENOMIC DNA]</scope>
    <source>
        <strain evidence="13">CBS 284.82</strain>
    </source>
</reference>
<dbReference type="Proteomes" id="UP001303115">
    <property type="component" value="Unassembled WGS sequence"/>
</dbReference>
<dbReference type="GO" id="GO:0006325">
    <property type="term" value="P:chromatin organization"/>
    <property type="evidence" value="ECO:0007669"/>
    <property type="project" value="UniProtKB-KW"/>
</dbReference>
<evidence type="ECO:0000313" key="12">
    <source>
        <dbReference type="EMBL" id="KAK4042404.1"/>
    </source>
</evidence>
<evidence type="ECO:0000256" key="2">
    <source>
        <dbReference type="ARBA" id="ARBA00010916"/>
    </source>
</evidence>
<protein>
    <recommendedName>
        <fullName evidence="3 9">Chromatin modification-related protein EAF6</fullName>
    </recommendedName>
</protein>
<feature type="compositionally biased region" description="Polar residues" evidence="11">
    <location>
        <begin position="118"/>
        <end position="127"/>
    </location>
</feature>
<evidence type="ECO:0000256" key="1">
    <source>
        <dbReference type="ARBA" id="ARBA00004123"/>
    </source>
</evidence>
<keyword evidence="6 10" id="KW-0175">Coiled coil</keyword>
<keyword evidence="5 9" id="KW-0805">Transcription regulation</keyword>
<feature type="region of interest" description="Disordered" evidence="11">
    <location>
        <begin position="1"/>
        <end position="35"/>
    </location>
</feature>